<dbReference type="AlphaFoldDB" id="A0A177AZU9"/>
<evidence type="ECO:0000256" key="2">
    <source>
        <dbReference type="ARBA" id="ARBA00010348"/>
    </source>
</evidence>
<evidence type="ECO:0000256" key="3">
    <source>
        <dbReference type="ARBA" id="ARBA00022618"/>
    </source>
</evidence>
<keyword evidence="4" id="KW-0498">Mitosis</keyword>
<dbReference type="GO" id="GO:0000776">
    <property type="term" value="C:kinetochore"/>
    <property type="evidence" value="ECO:0007669"/>
    <property type="project" value="TreeGrafter"/>
</dbReference>
<dbReference type="Gene3D" id="3.30.900.10">
    <property type="entry name" value="HORMA domain"/>
    <property type="match status" value="1"/>
</dbReference>
<comment type="similarity">
    <text evidence="2">Belongs to the MAD2 family.</text>
</comment>
<reference evidence="8 9" key="1">
    <citation type="submission" date="2016-04" db="EMBL/GenBank/DDBJ databases">
        <title>The genome of Intoshia linei affirms orthonectids as highly simplified spiralians.</title>
        <authorList>
            <person name="Mikhailov K.V."/>
            <person name="Slusarev G.S."/>
            <person name="Nikitin M.A."/>
            <person name="Logacheva M.D."/>
            <person name="Penin A."/>
            <person name="Aleoshin V."/>
            <person name="Panchin Y.V."/>
        </authorList>
    </citation>
    <scope>NUCLEOTIDE SEQUENCE [LARGE SCALE GENOMIC DNA]</scope>
    <source>
        <strain evidence="8">Intl2013</strain>
        <tissue evidence="8">Whole animal</tissue>
    </source>
</reference>
<sequence>MSQAQSLQTAISIKGSTQIVSDFFYYGINSILYQREIYPPESFKIVNKYDLKLLVTADDKLNKYFEDILGQINNWLNEFIIKKFVVAIKNLNNSQVVERWQFDIKCENKMTETENITVDMNLMQQDIRAIIRQITASVSFLPNFNFPCNIYLAASSDKLIYSEHLLLLTFYSLCLFTDKSFLNITG</sequence>
<evidence type="ECO:0000259" key="7">
    <source>
        <dbReference type="PROSITE" id="PS50815"/>
    </source>
</evidence>
<evidence type="ECO:0000256" key="1">
    <source>
        <dbReference type="ARBA" id="ARBA00004123"/>
    </source>
</evidence>
<name>A0A177AZU9_9BILA</name>
<dbReference type="Proteomes" id="UP000078046">
    <property type="component" value="Unassembled WGS sequence"/>
</dbReference>
<keyword evidence="9" id="KW-1185">Reference proteome</keyword>
<comment type="subcellular location">
    <subcellularLocation>
        <location evidence="1">Nucleus</location>
    </subcellularLocation>
</comment>
<dbReference type="EMBL" id="LWCA01000852">
    <property type="protein sequence ID" value="OAF66704.1"/>
    <property type="molecule type" value="Genomic_DNA"/>
</dbReference>
<dbReference type="PANTHER" id="PTHR11842:SF11">
    <property type="entry name" value="MITOTIC SPINDLE ASSEMBLY CHECKPOINT PROTEIN MAD2A"/>
    <property type="match status" value="1"/>
</dbReference>
<dbReference type="InterPro" id="IPR036570">
    <property type="entry name" value="HORMA_dom_sf"/>
</dbReference>
<keyword evidence="5" id="KW-0539">Nucleus</keyword>
<dbReference type="GO" id="GO:0051301">
    <property type="term" value="P:cell division"/>
    <property type="evidence" value="ECO:0007669"/>
    <property type="project" value="UniProtKB-KW"/>
</dbReference>
<keyword evidence="6" id="KW-0131">Cell cycle</keyword>
<dbReference type="GO" id="GO:0005654">
    <property type="term" value="C:nucleoplasm"/>
    <property type="evidence" value="ECO:0007669"/>
    <property type="project" value="TreeGrafter"/>
</dbReference>
<dbReference type="GO" id="GO:0007094">
    <property type="term" value="P:mitotic spindle assembly checkpoint signaling"/>
    <property type="evidence" value="ECO:0007669"/>
    <property type="project" value="TreeGrafter"/>
</dbReference>
<keyword evidence="3" id="KW-0132">Cell division</keyword>
<evidence type="ECO:0000313" key="8">
    <source>
        <dbReference type="EMBL" id="OAF66704.1"/>
    </source>
</evidence>
<accession>A0A177AZU9</accession>
<organism evidence="8 9">
    <name type="scientific">Intoshia linei</name>
    <dbReference type="NCBI Taxonomy" id="1819745"/>
    <lineage>
        <taxon>Eukaryota</taxon>
        <taxon>Metazoa</taxon>
        <taxon>Spiralia</taxon>
        <taxon>Lophotrochozoa</taxon>
        <taxon>Mesozoa</taxon>
        <taxon>Orthonectida</taxon>
        <taxon>Rhopaluridae</taxon>
        <taxon>Intoshia</taxon>
    </lineage>
</organism>
<dbReference type="InterPro" id="IPR003511">
    <property type="entry name" value="HORMA_dom"/>
</dbReference>
<protein>
    <recommendedName>
        <fullName evidence="7">HORMA domain-containing protein</fullName>
    </recommendedName>
</protein>
<dbReference type="Pfam" id="PF02301">
    <property type="entry name" value="HORMA"/>
    <property type="match status" value="1"/>
</dbReference>
<dbReference type="InterPro" id="IPR045091">
    <property type="entry name" value="Mad2-like"/>
</dbReference>
<evidence type="ECO:0000256" key="6">
    <source>
        <dbReference type="ARBA" id="ARBA00023306"/>
    </source>
</evidence>
<feature type="domain" description="HORMA" evidence="7">
    <location>
        <begin position="14"/>
        <end position="186"/>
    </location>
</feature>
<evidence type="ECO:0000313" key="9">
    <source>
        <dbReference type="Proteomes" id="UP000078046"/>
    </source>
</evidence>
<gene>
    <name evidence="8" type="ORF">A3Q56_05577</name>
</gene>
<evidence type="ECO:0000256" key="5">
    <source>
        <dbReference type="ARBA" id="ARBA00023242"/>
    </source>
</evidence>
<dbReference type="PROSITE" id="PS50815">
    <property type="entry name" value="HORMA"/>
    <property type="match status" value="1"/>
</dbReference>
<dbReference type="OrthoDB" id="1806at2759"/>
<comment type="caution">
    <text evidence="8">The sequence shown here is derived from an EMBL/GenBank/DDBJ whole genome shotgun (WGS) entry which is preliminary data.</text>
</comment>
<dbReference type="SUPFAM" id="SSF56019">
    <property type="entry name" value="The spindle assembly checkpoint protein mad2"/>
    <property type="match status" value="1"/>
</dbReference>
<evidence type="ECO:0000256" key="4">
    <source>
        <dbReference type="ARBA" id="ARBA00022776"/>
    </source>
</evidence>
<dbReference type="GO" id="GO:0005737">
    <property type="term" value="C:cytoplasm"/>
    <property type="evidence" value="ECO:0007669"/>
    <property type="project" value="TreeGrafter"/>
</dbReference>
<proteinExistence type="inferred from homology"/>
<dbReference type="PANTHER" id="PTHR11842">
    <property type="entry name" value="MITOTIC SPINDLE ASSEMBLY CHECKPOINT PROTEIN MAD2"/>
    <property type="match status" value="1"/>
</dbReference>